<accession>A0A7J6J6J6</accession>
<organism evidence="2 3">
    <name type="scientific">Colletotrichum fructicola (strain Nara gc5)</name>
    <name type="common">Anthracnose fungus</name>
    <name type="synonym">Colletotrichum gloeosporioides (strain Nara gc5)</name>
    <dbReference type="NCBI Taxonomy" id="1213859"/>
    <lineage>
        <taxon>Eukaryota</taxon>
        <taxon>Fungi</taxon>
        <taxon>Dikarya</taxon>
        <taxon>Ascomycota</taxon>
        <taxon>Pezizomycotina</taxon>
        <taxon>Sordariomycetes</taxon>
        <taxon>Hypocreomycetidae</taxon>
        <taxon>Glomerellales</taxon>
        <taxon>Glomerellaceae</taxon>
        <taxon>Colletotrichum</taxon>
        <taxon>Colletotrichum gloeosporioides species complex</taxon>
    </lineage>
</organism>
<dbReference type="AlphaFoldDB" id="A0A7J6J6J6"/>
<evidence type="ECO:0000256" key="1">
    <source>
        <dbReference type="SAM" id="SignalP"/>
    </source>
</evidence>
<feature type="signal peptide" evidence="1">
    <location>
        <begin position="1"/>
        <end position="17"/>
    </location>
</feature>
<reference evidence="2 3" key="2">
    <citation type="submission" date="2020-04" db="EMBL/GenBank/DDBJ databases">
        <title>Genome sequencing and assembly of multiple isolates from the Colletotrichum gloeosporioides species complex.</title>
        <authorList>
            <person name="Gan P."/>
            <person name="Shirasu K."/>
        </authorList>
    </citation>
    <scope>NUCLEOTIDE SEQUENCE [LARGE SCALE GENOMIC DNA]</scope>
    <source>
        <strain evidence="2 3">Nara gc5</strain>
    </source>
</reference>
<feature type="chain" id="PRO_5029702291" evidence="1">
    <location>
        <begin position="18"/>
        <end position="97"/>
    </location>
</feature>
<gene>
    <name evidence="2" type="ORF">CGGC5_v006855</name>
</gene>
<dbReference type="InParanoid" id="A0A7J6J6J6"/>
<dbReference type="GeneID" id="43603957"/>
<dbReference type="Proteomes" id="UP000011096">
    <property type="component" value="Unassembled WGS sequence"/>
</dbReference>
<evidence type="ECO:0000313" key="3">
    <source>
        <dbReference type="Proteomes" id="UP000011096"/>
    </source>
</evidence>
<protein>
    <submittedName>
        <fullName evidence="2">Uncharacterized protein</fullName>
    </submittedName>
</protein>
<name>A0A7J6J6J6_COLFN</name>
<sequence length="97" mass="10829">MLSIKFALFLAPLLALASPIDIQTRQNNECCYETEDINKLVFRTNGTSGQFLDTLSWCMLQVDRDASDPNNCEKATRSYWAGYCPESPTKVISCPSA</sequence>
<dbReference type="OrthoDB" id="4811646at2759"/>
<evidence type="ECO:0000313" key="2">
    <source>
        <dbReference type="EMBL" id="KAF4485430.1"/>
    </source>
</evidence>
<dbReference type="EMBL" id="ANPB02000004">
    <property type="protein sequence ID" value="KAF4485430.1"/>
    <property type="molecule type" value="Genomic_DNA"/>
</dbReference>
<proteinExistence type="predicted"/>
<keyword evidence="1" id="KW-0732">Signal</keyword>
<keyword evidence="3" id="KW-1185">Reference proteome</keyword>
<reference evidence="2 3" key="1">
    <citation type="submission" date="2012-08" db="EMBL/GenBank/DDBJ databases">
        <authorList>
            <person name="Gan P.H.P."/>
            <person name="Ikeda K."/>
            <person name="Irieda H."/>
            <person name="Narusaka M."/>
            <person name="O'Connell R.J."/>
            <person name="Narusaka Y."/>
            <person name="Takano Y."/>
            <person name="Kubo Y."/>
            <person name="Shirasu K."/>
        </authorList>
    </citation>
    <scope>NUCLEOTIDE SEQUENCE [LARGE SCALE GENOMIC DNA]</scope>
    <source>
        <strain evidence="2 3">Nara gc5</strain>
    </source>
</reference>
<dbReference type="RefSeq" id="XP_031883222.1">
    <property type="nucleotide sequence ID" value="XM_032019734.1"/>
</dbReference>
<comment type="caution">
    <text evidence="2">The sequence shown here is derived from an EMBL/GenBank/DDBJ whole genome shotgun (WGS) entry which is preliminary data.</text>
</comment>